<keyword evidence="5 9" id="KW-0653">Protein transport</keyword>
<protein>
    <recommendedName>
        <fullName evidence="9">Sec-independent protein translocase protein TatA</fullName>
    </recommendedName>
</protein>
<evidence type="ECO:0000256" key="9">
    <source>
        <dbReference type="HAMAP-Rule" id="MF_00236"/>
    </source>
</evidence>
<evidence type="ECO:0000313" key="11">
    <source>
        <dbReference type="EMBL" id="MFC3760174.1"/>
    </source>
</evidence>
<comment type="function">
    <text evidence="9">Part of the twin-arginine translocation (Tat) system that transports large folded proteins containing a characteristic twin-arginine motif in their signal peptide across membranes. TatA could form the protein-conducting channel of the Tat system.</text>
</comment>
<dbReference type="Pfam" id="PF02416">
    <property type="entry name" value="TatA_B_E"/>
    <property type="match status" value="1"/>
</dbReference>
<evidence type="ECO:0000256" key="6">
    <source>
        <dbReference type="ARBA" id="ARBA00022989"/>
    </source>
</evidence>
<evidence type="ECO:0000256" key="4">
    <source>
        <dbReference type="ARBA" id="ARBA00022692"/>
    </source>
</evidence>
<gene>
    <name evidence="9 11" type="primary">tatA</name>
    <name evidence="11" type="ORF">ACFOUW_04950</name>
</gene>
<evidence type="ECO:0000313" key="12">
    <source>
        <dbReference type="Proteomes" id="UP001595699"/>
    </source>
</evidence>
<dbReference type="InterPro" id="IPR006312">
    <property type="entry name" value="TatA/E"/>
</dbReference>
<keyword evidence="8 9" id="KW-0472">Membrane</keyword>
<accession>A0ABV7Y5X8</accession>
<evidence type="ECO:0000256" key="2">
    <source>
        <dbReference type="ARBA" id="ARBA00022448"/>
    </source>
</evidence>
<evidence type="ECO:0000256" key="7">
    <source>
        <dbReference type="ARBA" id="ARBA00023010"/>
    </source>
</evidence>
<feature type="region of interest" description="Disordered" evidence="10">
    <location>
        <begin position="44"/>
        <end position="97"/>
    </location>
</feature>
<dbReference type="Proteomes" id="UP001595699">
    <property type="component" value="Unassembled WGS sequence"/>
</dbReference>
<dbReference type="PANTHER" id="PTHR42982:SF1">
    <property type="entry name" value="SEC-INDEPENDENT PROTEIN TRANSLOCASE PROTEIN TATA"/>
    <property type="match status" value="1"/>
</dbReference>
<proteinExistence type="inferred from homology"/>
<keyword evidence="2 9" id="KW-0813">Transport</keyword>
<evidence type="ECO:0000256" key="10">
    <source>
        <dbReference type="SAM" id="MobiDB-lite"/>
    </source>
</evidence>
<keyword evidence="12" id="KW-1185">Reference proteome</keyword>
<feature type="compositionally biased region" description="Polar residues" evidence="10">
    <location>
        <begin position="70"/>
        <end position="80"/>
    </location>
</feature>
<evidence type="ECO:0000256" key="1">
    <source>
        <dbReference type="ARBA" id="ARBA00004162"/>
    </source>
</evidence>
<evidence type="ECO:0000256" key="8">
    <source>
        <dbReference type="ARBA" id="ARBA00023136"/>
    </source>
</evidence>
<dbReference type="HAMAP" id="MF_00236">
    <property type="entry name" value="TatA_E"/>
    <property type="match status" value="1"/>
</dbReference>
<organism evidence="11 12">
    <name type="scientific">Tenggerimyces flavus</name>
    <dbReference type="NCBI Taxonomy" id="1708749"/>
    <lineage>
        <taxon>Bacteria</taxon>
        <taxon>Bacillati</taxon>
        <taxon>Actinomycetota</taxon>
        <taxon>Actinomycetes</taxon>
        <taxon>Propionibacteriales</taxon>
        <taxon>Nocardioidaceae</taxon>
        <taxon>Tenggerimyces</taxon>
    </lineage>
</organism>
<feature type="compositionally biased region" description="Basic and acidic residues" evidence="10">
    <location>
        <begin position="88"/>
        <end position="97"/>
    </location>
</feature>
<evidence type="ECO:0000256" key="5">
    <source>
        <dbReference type="ARBA" id="ARBA00022927"/>
    </source>
</evidence>
<keyword evidence="3 9" id="KW-1003">Cell membrane</keyword>
<evidence type="ECO:0000256" key="3">
    <source>
        <dbReference type="ARBA" id="ARBA00022475"/>
    </source>
</evidence>
<comment type="similarity">
    <text evidence="9">Belongs to the TatA/E family.</text>
</comment>
<keyword evidence="6 9" id="KW-1133">Transmembrane helix</keyword>
<reference evidence="12" key="1">
    <citation type="journal article" date="2019" name="Int. J. Syst. Evol. Microbiol.">
        <title>The Global Catalogue of Microorganisms (GCM) 10K type strain sequencing project: providing services to taxonomists for standard genome sequencing and annotation.</title>
        <authorList>
            <consortium name="The Broad Institute Genomics Platform"/>
            <consortium name="The Broad Institute Genome Sequencing Center for Infectious Disease"/>
            <person name="Wu L."/>
            <person name="Ma J."/>
        </authorList>
    </citation>
    <scope>NUCLEOTIDE SEQUENCE [LARGE SCALE GENOMIC DNA]</scope>
    <source>
        <strain evidence="12">CGMCC 4.7241</strain>
    </source>
</reference>
<dbReference type="Gene3D" id="1.20.5.3310">
    <property type="match status" value="1"/>
</dbReference>
<dbReference type="EMBL" id="JBHRZH010000004">
    <property type="protein sequence ID" value="MFC3760174.1"/>
    <property type="molecule type" value="Genomic_DNA"/>
</dbReference>
<comment type="caution">
    <text evidence="11">The sequence shown here is derived from an EMBL/GenBank/DDBJ whole genome shotgun (WGS) entry which is preliminary data.</text>
</comment>
<dbReference type="InterPro" id="IPR003369">
    <property type="entry name" value="TatA/B/E"/>
</dbReference>
<feature type="compositionally biased region" description="Low complexity" evidence="10">
    <location>
        <begin position="60"/>
        <end position="69"/>
    </location>
</feature>
<dbReference type="PANTHER" id="PTHR42982">
    <property type="entry name" value="SEC-INDEPENDENT PROTEIN TRANSLOCASE PROTEIN TATA"/>
    <property type="match status" value="1"/>
</dbReference>
<keyword evidence="4 9" id="KW-0812">Transmembrane</keyword>
<comment type="subunit">
    <text evidence="9">The Tat system comprises two distinct complexes: a TatABC complex, containing multiple copies of TatA, TatB and TatC subunits, and a separate TatA complex, containing only TatA subunits. Substrates initially bind to the TatABC complex, which probably triggers association of the separate TatA complex to form the active translocon.</text>
</comment>
<dbReference type="RefSeq" id="WP_205120018.1">
    <property type="nucleotide sequence ID" value="NZ_JAFBCM010000001.1"/>
</dbReference>
<dbReference type="NCBIfam" id="NF001854">
    <property type="entry name" value="PRK00575.1"/>
    <property type="match status" value="1"/>
</dbReference>
<keyword evidence="7 9" id="KW-0811">Translocation</keyword>
<name>A0ABV7Y5X8_9ACTN</name>
<feature type="compositionally biased region" description="Basic and acidic residues" evidence="10">
    <location>
        <begin position="44"/>
        <end position="59"/>
    </location>
</feature>
<sequence>MPNLGPTEILLIIAVLVLLFGATRLPKIAAGLGESLRIFKKEIRTKDEDAEKAEKKDETPAPAAEATPPSITHTSASGQVPAQPVQEQAKDTEHTNR</sequence>
<comment type="subcellular location">
    <subcellularLocation>
        <location evidence="1 9">Cell membrane</location>
        <topology evidence="1 9">Single-pass membrane protein</topology>
    </subcellularLocation>
</comment>